<dbReference type="AlphaFoldDB" id="A0A7K1KV17"/>
<evidence type="ECO:0000256" key="2">
    <source>
        <dbReference type="ARBA" id="ARBA00023125"/>
    </source>
</evidence>
<dbReference type="InterPro" id="IPR050707">
    <property type="entry name" value="HTH_MetabolicPath_Reg"/>
</dbReference>
<evidence type="ECO:0000256" key="1">
    <source>
        <dbReference type="ARBA" id="ARBA00023015"/>
    </source>
</evidence>
<dbReference type="InterPro" id="IPR014757">
    <property type="entry name" value="Tscrpt_reg_IclR_C"/>
</dbReference>
<dbReference type="Gene3D" id="3.30.450.40">
    <property type="match status" value="1"/>
</dbReference>
<organism evidence="6 7">
    <name type="scientific">Actinomadura litoris</name>
    <dbReference type="NCBI Taxonomy" id="2678616"/>
    <lineage>
        <taxon>Bacteria</taxon>
        <taxon>Bacillati</taxon>
        <taxon>Actinomycetota</taxon>
        <taxon>Actinomycetes</taxon>
        <taxon>Streptosporangiales</taxon>
        <taxon>Thermomonosporaceae</taxon>
        <taxon>Actinomadura</taxon>
    </lineage>
</organism>
<dbReference type="GO" id="GO:0003677">
    <property type="term" value="F:DNA binding"/>
    <property type="evidence" value="ECO:0007669"/>
    <property type="project" value="UniProtKB-KW"/>
</dbReference>
<dbReference type="PROSITE" id="PS51078">
    <property type="entry name" value="ICLR_ED"/>
    <property type="match status" value="1"/>
</dbReference>
<dbReference type="GO" id="GO:0003700">
    <property type="term" value="F:DNA-binding transcription factor activity"/>
    <property type="evidence" value="ECO:0007669"/>
    <property type="project" value="TreeGrafter"/>
</dbReference>
<dbReference type="PANTHER" id="PTHR30136">
    <property type="entry name" value="HELIX-TURN-HELIX TRANSCRIPTIONAL REGULATOR, ICLR FAMILY"/>
    <property type="match status" value="1"/>
</dbReference>
<accession>A0A7K1KV17</accession>
<feature type="domain" description="IclR-ED" evidence="5">
    <location>
        <begin position="71"/>
        <end position="257"/>
    </location>
</feature>
<dbReference type="PROSITE" id="PS51077">
    <property type="entry name" value="HTH_ICLR"/>
    <property type="match status" value="1"/>
</dbReference>
<dbReference type="SMART" id="SM00346">
    <property type="entry name" value="HTH_ICLR"/>
    <property type="match status" value="1"/>
</dbReference>
<evidence type="ECO:0000313" key="7">
    <source>
        <dbReference type="Proteomes" id="UP000432015"/>
    </source>
</evidence>
<gene>
    <name evidence="6" type="ORF">GNZ18_05215</name>
</gene>
<keyword evidence="7" id="KW-1185">Reference proteome</keyword>
<dbReference type="GO" id="GO:0045892">
    <property type="term" value="P:negative regulation of DNA-templated transcription"/>
    <property type="evidence" value="ECO:0007669"/>
    <property type="project" value="TreeGrafter"/>
</dbReference>
<comment type="caution">
    <text evidence="6">The sequence shown here is derived from an EMBL/GenBank/DDBJ whole genome shotgun (WGS) entry which is preliminary data.</text>
</comment>
<dbReference type="Proteomes" id="UP000432015">
    <property type="component" value="Unassembled WGS sequence"/>
</dbReference>
<dbReference type="InterPro" id="IPR036390">
    <property type="entry name" value="WH_DNA-bd_sf"/>
</dbReference>
<keyword evidence="3" id="KW-0804">Transcription</keyword>
<proteinExistence type="predicted"/>
<evidence type="ECO:0000259" key="5">
    <source>
        <dbReference type="PROSITE" id="PS51078"/>
    </source>
</evidence>
<name>A0A7K1KV17_9ACTN</name>
<reference evidence="6 7" key="1">
    <citation type="submission" date="2019-11" db="EMBL/GenBank/DDBJ databases">
        <authorList>
            <person name="Cao P."/>
        </authorList>
    </citation>
    <scope>NUCLEOTIDE SEQUENCE [LARGE SCALE GENOMIC DNA]</scope>
    <source>
        <strain evidence="6 7">NEAU-AAG5</strain>
    </source>
</reference>
<feature type="domain" description="HTH iclR-type" evidence="4">
    <location>
        <begin position="8"/>
        <end position="70"/>
    </location>
</feature>
<evidence type="ECO:0000313" key="6">
    <source>
        <dbReference type="EMBL" id="MUN35999.1"/>
    </source>
</evidence>
<dbReference type="SUPFAM" id="SSF55781">
    <property type="entry name" value="GAF domain-like"/>
    <property type="match status" value="1"/>
</dbReference>
<dbReference type="Gene3D" id="1.10.10.10">
    <property type="entry name" value="Winged helix-like DNA-binding domain superfamily/Winged helix DNA-binding domain"/>
    <property type="match status" value="1"/>
</dbReference>
<dbReference type="Pfam" id="PF09339">
    <property type="entry name" value="HTH_IclR"/>
    <property type="match status" value="1"/>
</dbReference>
<dbReference type="InterPro" id="IPR005471">
    <property type="entry name" value="Tscrpt_reg_IclR_N"/>
</dbReference>
<dbReference type="Pfam" id="PF01614">
    <property type="entry name" value="IclR_C"/>
    <property type="match status" value="1"/>
</dbReference>
<dbReference type="RefSeq" id="WP_156214966.1">
    <property type="nucleotide sequence ID" value="NZ_JAICDF010000004.1"/>
</dbReference>
<sequence>MAKNESPVGSVDRALRIIQLLSESGRGVTLEDLAVRSGIPRSSLHRLLGALRHRGFAAQPEPNGPYFLGTELLAAAFRYYDRIDLRALVHPVLLRLREELNETTHMAVLDGGEIVYVDKVEAIHPITMTSVIGGRNPAHCTGVGKALLAWTYPTDEAIKLWAAAHELRPVTRHSITSPARLAEEMAEIRERGYALDMEENEEGVRCAAVPVFLGRSTPSAGISVTAPKDRFPKARVTEVALRVRTILADELDEPTGPAE</sequence>
<dbReference type="EMBL" id="WOFH01000002">
    <property type="protein sequence ID" value="MUN35999.1"/>
    <property type="molecule type" value="Genomic_DNA"/>
</dbReference>
<dbReference type="PANTHER" id="PTHR30136:SF24">
    <property type="entry name" value="HTH-TYPE TRANSCRIPTIONAL REPRESSOR ALLR"/>
    <property type="match status" value="1"/>
</dbReference>
<dbReference type="InterPro" id="IPR029016">
    <property type="entry name" value="GAF-like_dom_sf"/>
</dbReference>
<evidence type="ECO:0000259" key="4">
    <source>
        <dbReference type="PROSITE" id="PS51077"/>
    </source>
</evidence>
<keyword evidence="1" id="KW-0805">Transcription regulation</keyword>
<protein>
    <submittedName>
        <fullName evidence="6">Helix-turn-helix domain-containing protein</fullName>
    </submittedName>
</protein>
<keyword evidence="2" id="KW-0238">DNA-binding</keyword>
<evidence type="ECO:0000256" key="3">
    <source>
        <dbReference type="ARBA" id="ARBA00023163"/>
    </source>
</evidence>
<dbReference type="InterPro" id="IPR036388">
    <property type="entry name" value="WH-like_DNA-bd_sf"/>
</dbReference>
<dbReference type="SUPFAM" id="SSF46785">
    <property type="entry name" value="Winged helix' DNA-binding domain"/>
    <property type="match status" value="1"/>
</dbReference>